<dbReference type="Proteomes" id="UP000887565">
    <property type="component" value="Unplaced"/>
</dbReference>
<reference evidence="2" key="1">
    <citation type="submission" date="2022-11" db="UniProtKB">
        <authorList>
            <consortium name="WormBaseParasite"/>
        </authorList>
    </citation>
    <scope>IDENTIFICATION</scope>
</reference>
<dbReference type="AlphaFoldDB" id="A0A915JSY3"/>
<dbReference type="WBParaSite" id="nRc.2.0.1.t29228-RA">
    <property type="protein sequence ID" value="nRc.2.0.1.t29228-RA"/>
    <property type="gene ID" value="nRc.2.0.1.g29228"/>
</dbReference>
<name>A0A915JSY3_ROMCU</name>
<evidence type="ECO:0000313" key="2">
    <source>
        <dbReference type="WBParaSite" id="nRc.2.0.1.t29228-RA"/>
    </source>
</evidence>
<accession>A0A915JSY3</accession>
<organism evidence="1 2">
    <name type="scientific">Romanomermis culicivorax</name>
    <name type="common">Nematode worm</name>
    <dbReference type="NCBI Taxonomy" id="13658"/>
    <lineage>
        <taxon>Eukaryota</taxon>
        <taxon>Metazoa</taxon>
        <taxon>Ecdysozoa</taxon>
        <taxon>Nematoda</taxon>
        <taxon>Enoplea</taxon>
        <taxon>Dorylaimia</taxon>
        <taxon>Mermithida</taxon>
        <taxon>Mermithoidea</taxon>
        <taxon>Mermithidae</taxon>
        <taxon>Romanomermis</taxon>
    </lineage>
</organism>
<evidence type="ECO:0000313" key="1">
    <source>
        <dbReference type="Proteomes" id="UP000887565"/>
    </source>
</evidence>
<keyword evidence="1" id="KW-1185">Reference proteome</keyword>
<sequence length="199" mass="23100">MQPLTSELWLQMEPYVHVWFNEWAPRSALTGTNLLIVRLLHKVAHIPMTLHQIWSNYQCGEYFIPNYLRSVAQQGKYPYLLDAMEQIQNLQQSKYERIENAIKDMDQLILPEISTKYVESTFGLSDPGPHRTLCTNNPSRKNQDPILKKGKLGGTSKDENFHLKTDQSKASIGLLCLYRRLKQEKIVVDKNKLVKKKCV</sequence>
<protein>
    <submittedName>
        <fullName evidence="2">Uncharacterized protein</fullName>
    </submittedName>
</protein>
<proteinExistence type="predicted"/>